<name>A0AB39XAJ1_9GAMM</name>
<keyword evidence="1" id="KW-0175">Coiled coil</keyword>
<feature type="transmembrane region" description="Helical" evidence="2">
    <location>
        <begin position="270"/>
        <end position="291"/>
    </location>
</feature>
<dbReference type="AlphaFoldDB" id="A0AB39XAJ1"/>
<accession>A0AB39XAJ1</accession>
<evidence type="ECO:0000256" key="1">
    <source>
        <dbReference type="SAM" id="Coils"/>
    </source>
</evidence>
<protein>
    <submittedName>
        <fullName evidence="3">Uncharacterized protein</fullName>
    </submittedName>
</protein>
<reference evidence="3" key="1">
    <citation type="submission" date="2024-07" db="EMBL/GenBank/DDBJ databases">
        <title>Whole genome sequence of bacterial strains from algal surface.</title>
        <authorList>
            <person name="Kumar P."/>
        </authorList>
    </citation>
    <scope>NUCLEOTIDE SEQUENCE</scope>
    <source>
        <strain evidence="3">PP-1MA</strain>
    </source>
</reference>
<proteinExistence type="predicted"/>
<evidence type="ECO:0000256" key="2">
    <source>
        <dbReference type="SAM" id="Phobius"/>
    </source>
</evidence>
<keyword evidence="2" id="KW-0812">Transmembrane</keyword>
<evidence type="ECO:0000313" key="3">
    <source>
        <dbReference type="EMBL" id="XDV09363.1"/>
    </source>
</evidence>
<feature type="transmembrane region" description="Helical" evidence="2">
    <location>
        <begin position="313"/>
        <end position="332"/>
    </location>
</feature>
<sequence>MNRWQKQFSEHAIHQVIEELQEALGHEPENLELSQFDELVRARLVVEECRNRLSEVDARLLPFPLLDEISNALKSPHILGKAKAFAGGDNNQLQPLNETLTGLIPKINQLPRLDVEEEVSTVILVAEESSKQALDKVLAKAKSAEERLKELTSGLESLAKEKEKIEQSLSTRKQELDSLTAQFQQQFSDAQESRSQKYSDWFNSIDQKAREDSRELMKATEEELQQLIADSTSKHDDIKELYELAAGDSIAGGYSQTATSETTQANIWRWISLGFIGATIAWLLLVVFYFLQPELPIDMDVAEHLTQSAAPDWYRMIINFSITGVLLFGAAFSSQQSTKHRNEAKKARGLALQIKALEPYIYSLDSDKQKELKERLAEKFFFGVENGEPDEGVIHESSFKSITSTIVEILKASK</sequence>
<organism evidence="3">
    <name type="scientific">Pseudidiomarina sp. PP-1MA</name>
    <dbReference type="NCBI Taxonomy" id="3237706"/>
    <lineage>
        <taxon>Bacteria</taxon>
        <taxon>Pseudomonadati</taxon>
        <taxon>Pseudomonadota</taxon>
        <taxon>Gammaproteobacteria</taxon>
        <taxon>Alteromonadales</taxon>
        <taxon>Idiomarinaceae</taxon>
        <taxon>Pseudidiomarina</taxon>
    </lineage>
</organism>
<keyword evidence="2" id="KW-1133">Transmembrane helix</keyword>
<keyword evidence="2" id="KW-0472">Membrane</keyword>
<gene>
    <name evidence="3" type="ORF">AB8S08_11475</name>
</gene>
<dbReference type="EMBL" id="CP165718">
    <property type="protein sequence ID" value="XDV09363.1"/>
    <property type="molecule type" value="Genomic_DNA"/>
</dbReference>
<feature type="coiled-coil region" evidence="1">
    <location>
        <begin position="127"/>
        <end position="182"/>
    </location>
</feature>
<dbReference type="RefSeq" id="WP_369742827.1">
    <property type="nucleotide sequence ID" value="NZ_CP165718.1"/>
</dbReference>